<dbReference type="AlphaFoldDB" id="A0A0V0RLG4"/>
<evidence type="ECO:0000313" key="2">
    <source>
        <dbReference type="EMBL" id="KRX15334.1"/>
    </source>
</evidence>
<gene>
    <name evidence="2" type="ORF">T07_5849</name>
</gene>
<proteinExistence type="predicted"/>
<organism evidence="2 3">
    <name type="scientific">Trichinella nelsoni</name>
    <dbReference type="NCBI Taxonomy" id="6336"/>
    <lineage>
        <taxon>Eukaryota</taxon>
        <taxon>Metazoa</taxon>
        <taxon>Ecdysozoa</taxon>
        <taxon>Nematoda</taxon>
        <taxon>Enoplea</taxon>
        <taxon>Dorylaimia</taxon>
        <taxon>Trichinellida</taxon>
        <taxon>Trichinellidae</taxon>
        <taxon>Trichinella</taxon>
    </lineage>
</organism>
<dbReference type="Proteomes" id="UP000054630">
    <property type="component" value="Unassembled WGS sequence"/>
</dbReference>
<name>A0A0V0RLG4_9BILA</name>
<feature type="region of interest" description="Disordered" evidence="1">
    <location>
        <begin position="1"/>
        <end position="80"/>
    </location>
</feature>
<reference evidence="2 3" key="1">
    <citation type="submission" date="2015-01" db="EMBL/GenBank/DDBJ databases">
        <title>Evolution of Trichinella species and genotypes.</title>
        <authorList>
            <person name="Korhonen P.K."/>
            <person name="Edoardo P."/>
            <person name="Giuseppe L.R."/>
            <person name="Gasser R.B."/>
        </authorList>
    </citation>
    <scope>NUCLEOTIDE SEQUENCE [LARGE SCALE GENOMIC DNA]</scope>
    <source>
        <strain evidence="2">ISS37</strain>
    </source>
</reference>
<dbReference type="STRING" id="6336.A0A0V0RLG4"/>
<protein>
    <submittedName>
        <fullName evidence="2">Uncharacterized protein</fullName>
    </submittedName>
</protein>
<comment type="caution">
    <text evidence="2">The sequence shown here is derived from an EMBL/GenBank/DDBJ whole genome shotgun (WGS) entry which is preliminary data.</text>
</comment>
<accession>A0A0V0RLG4</accession>
<dbReference type="OrthoDB" id="5927706at2759"/>
<sequence>MIQSTYFGHSCLKTSPSSPTTTATSNRTRTLSISKRGARSELPSTPDFITPSTSGGSGKQRVLDGGIARPRSSPKNGGTSHCTGSFPNCPGGGLPLGCVKLFTAVRAYGQFAHESLTGHFVRVHKYQSQQWQYWCRKCNTEFLPTGDRYPFRVLDTHVRSSVRRWKITRKMGESEDLHGVQCDVCDYVGVSKRAVGMHSLRHANKNIMQITGKAVQIEALSKQVRYINVVARDYRQFKFRKRVRQYLLVDDEIRKADEKEVPAEPRTILGESSTATAIEAVGIYACGPVRADTAAQQMICRIGQ</sequence>
<keyword evidence="3" id="KW-1185">Reference proteome</keyword>
<evidence type="ECO:0000256" key="1">
    <source>
        <dbReference type="SAM" id="MobiDB-lite"/>
    </source>
</evidence>
<dbReference type="EMBL" id="JYDL01000134">
    <property type="protein sequence ID" value="KRX15334.1"/>
    <property type="molecule type" value="Genomic_DNA"/>
</dbReference>
<feature type="compositionally biased region" description="Low complexity" evidence="1">
    <location>
        <begin position="14"/>
        <end position="32"/>
    </location>
</feature>
<evidence type="ECO:0000313" key="3">
    <source>
        <dbReference type="Proteomes" id="UP000054630"/>
    </source>
</evidence>